<dbReference type="PROSITE" id="PS50088">
    <property type="entry name" value="ANK_REPEAT"/>
    <property type="match status" value="2"/>
</dbReference>
<gene>
    <name evidence="2" type="ORF">A306_00000413</name>
</gene>
<dbReference type="SMART" id="SM00248">
    <property type="entry name" value="ANK"/>
    <property type="match status" value="3"/>
</dbReference>
<organism evidence="2 3">
    <name type="scientific">Columba livia</name>
    <name type="common">Rock dove</name>
    <dbReference type="NCBI Taxonomy" id="8932"/>
    <lineage>
        <taxon>Eukaryota</taxon>
        <taxon>Metazoa</taxon>
        <taxon>Chordata</taxon>
        <taxon>Craniata</taxon>
        <taxon>Vertebrata</taxon>
        <taxon>Euteleostomi</taxon>
        <taxon>Archelosauria</taxon>
        <taxon>Archosauria</taxon>
        <taxon>Dinosauria</taxon>
        <taxon>Saurischia</taxon>
        <taxon>Theropoda</taxon>
        <taxon>Coelurosauria</taxon>
        <taxon>Aves</taxon>
        <taxon>Neognathae</taxon>
        <taxon>Neoaves</taxon>
        <taxon>Columbimorphae</taxon>
        <taxon>Columbiformes</taxon>
        <taxon>Columbidae</taxon>
        <taxon>Columba</taxon>
    </lineage>
</organism>
<dbReference type="InterPro" id="IPR036770">
    <property type="entry name" value="Ankyrin_rpt-contain_sf"/>
</dbReference>
<name>A0A2I0LQF6_COLLI</name>
<feature type="repeat" description="ANK" evidence="1">
    <location>
        <begin position="74"/>
        <end position="106"/>
    </location>
</feature>
<dbReference type="PROSITE" id="PS50297">
    <property type="entry name" value="ANK_REP_REGION"/>
    <property type="match status" value="2"/>
</dbReference>
<dbReference type="Pfam" id="PF12796">
    <property type="entry name" value="Ank_2"/>
    <property type="match status" value="1"/>
</dbReference>
<keyword evidence="1" id="KW-0040">ANK repeat</keyword>
<dbReference type="SUPFAM" id="SSF48403">
    <property type="entry name" value="Ankyrin repeat"/>
    <property type="match status" value="1"/>
</dbReference>
<feature type="repeat" description="ANK" evidence="1">
    <location>
        <begin position="107"/>
        <end position="139"/>
    </location>
</feature>
<dbReference type="AlphaFoldDB" id="A0A2I0LQF6"/>
<dbReference type="Gene3D" id="1.25.40.20">
    <property type="entry name" value="Ankyrin repeat-containing domain"/>
    <property type="match status" value="2"/>
</dbReference>
<feature type="non-terminal residue" evidence="2">
    <location>
        <position position="1"/>
    </location>
</feature>
<dbReference type="PANTHER" id="PTHR24147:SF53">
    <property type="entry name" value="ANKYRIN REPEAT DOMAIN 26"/>
    <property type="match status" value="1"/>
</dbReference>
<dbReference type="InParanoid" id="A0A2I0LQF6"/>
<dbReference type="EMBL" id="AKCR02000140">
    <property type="protein sequence ID" value="PKK19662.1"/>
    <property type="molecule type" value="Genomic_DNA"/>
</dbReference>
<dbReference type="InterPro" id="IPR050657">
    <property type="entry name" value="Ankyrin_repeat_domain"/>
</dbReference>
<comment type="caution">
    <text evidence="2">The sequence shown here is derived from an EMBL/GenBank/DDBJ whole genome shotgun (WGS) entry which is preliminary data.</text>
</comment>
<keyword evidence="3" id="KW-1185">Reference proteome</keyword>
<proteinExistence type="predicted"/>
<reference evidence="2 3" key="1">
    <citation type="journal article" date="2013" name="Science">
        <title>Genomic diversity and evolution of the head crest in the rock pigeon.</title>
        <authorList>
            <person name="Shapiro M.D."/>
            <person name="Kronenberg Z."/>
            <person name="Li C."/>
            <person name="Domyan E.T."/>
            <person name="Pan H."/>
            <person name="Campbell M."/>
            <person name="Tan H."/>
            <person name="Huff C.D."/>
            <person name="Hu H."/>
            <person name="Vickrey A.I."/>
            <person name="Nielsen S.C."/>
            <person name="Stringham S.A."/>
            <person name="Hu H."/>
            <person name="Willerslev E."/>
            <person name="Gilbert M.T."/>
            <person name="Yandell M."/>
            <person name="Zhang G."/>
            <person name="Wang J."/>
        </authorList>
    </citation>
    <scope>NUCLEOTIDE SEQUENCE [LARGE SCALE GENOMIC DNA]</scope>
    <source>
        <tissue evidence="2">Blood</tissue>
    </source>
</reference>
<dbReference type="STRING" id="8932.A0A2I0LQF6"/>
<dbReference type="PRINTS" id="PR01415">
    <property type="entry name" value="ANKYRIN"/>
</dbReference>
<dbReference type="InterPro" id="IPR002110">
    <property type="entry name" value="Ankyrin_rpt"/>
</dbReference>
<dbReference type="PANTHER" id="PTHR24147">
    <property type="entry name" value="ANKYRIN REPEAT DOMAIN 36-RELATED"/>
    <property type="match status" value="1"/>
</dbReference>
<dbReference type="Proteomes" id="UP000053872">
    <property type="component" value="Unassembled WGS sequence"/>
</dbReference>
<protein>
    <submittedName>
        <fullName evidence="2">Uncharacterized protein</fullName>
    </submittedName>
</protein>
<evidence type="ECO:0000313" key="2">
    <source>
        <dbReference type="EMBL" id="PKK19662.1"/>
    </source>
</evidence>
<sequence>VCCSQWGRGIRCLIFEDARTFPCCKVAEVLTERNVHVGSCSSPVACFQAVQHQHKDCVTALLEHGADADRKGAGGNTALHMAALMPSKAMVELLLEHNAQIDARNDLGYTPLAVAIIERREEMVEFLLEKGADVNARDIHQR</sequence>
<evidence type="ECO:0000256" key="1">
    <source>
        <dbReference type="PROSITE-ProRule" id="PRU00023"/>
    </source>
</evidence>
<evidence type="ECO:0000313" key="3">
    <source>
        <dbReference type="Proteomes" id="UP000053872"/>
    </source>
</evidence>
<accession>A0A2I0LQF6</accession>